<gene>
    <name evidence="3" type="ORF">EJ08DRAFT_144509</name>
</gene>
<dbReference type="PANTHER" id="PTHR39477:SF1">
    <property type="entry name" value="BETA-FLANKING PROTEIN"/>
    <property type="match status" value="1"/>
</dbReference>
<feature type="region of interest" description="Disordered" evidence="1">
    <location>
        <begin position="1"/>
        <end position="206"/>
    </location>
</feature>
<keyword evidence="4" id="KW-1185">Reference proteome</keyword>
<feature type="compositionally biased region" description="Basic and acidic residues" evidence="1">
    <location>
        <begin position="157"/>
        <end position="177"/>
    </location>
</feature>
<evidence type="ECO:0000259" key="2">
    <source>
        <dbReference type="Pfam" id="PF24845"/>
    </source>
</evidence>
<organism evidence="3 4">
    <name type="scientific">Tothia fuscella</name>
    <dbReference type="NCBI Taxonomy" id="1048955"/>
    <lineage>
        <taxon>Eukaryota</taxon>
        <taxon>Fungi</taxon>
        <taxon>Dikarya</taxon>
        <taxon>Ascomycota</taxon>
        <taxon>Pezizomycotina</taxon>
        <taxon>Dothideomycetes</taxon>
        <taxon>Pleosporomycetidae</taxon>
        <taxon>Venturiales</taxon>
        <taxon>Cylindrosympodiaceae</taxon>
        <taxon>Tothia</taxon>
    </lineage>
</organism>
<protein>
    <recommendedName>
        <fullName evidence="2">DUF7721 domain-containing protein</fullName>
    </recommendedName>
</protein>
<evidence type="ECO:0000313" key="3">
    <source>
        <dbReference type="EMBL" id="KAF2436372.1"/>
    </source>
</evidence>
<evidence type="ECO:0000256" key="1">
    <source>
        <dbReference type="SAM" id="MobiDB-lite"/>
    </source>
</evidence>
<comment type="caution">
    <text evidence="3">The sequence shown here is derived from an EMBL/GenBank/DDBJ whole genome shotgun (WGS) entry which is preliminary data.</text>
</comment>
<dbReference type="Proteomes" id="UP000800235">
    <property type="component" value="Unassembled WGS sequence"/>
</dbReference>
<dbReference type="OrthoDB" id="2290255at2759"/>
<feature type="domain" description="DUF7721" evidence="2">
    <location>
        <begin position="203"/>
        <end position="287"/>
    </location>
</feature>
<feature type="compositionally biased region" description="Basic and acidic residues" evidence="1">
    <location>
        <begin position="8"/>
        <end position="62"/>
    </location>
</feature>
<dbReference type="Pfam" id="PF24845">
    <property type="entry name" value="DUF7721"/>
    <property type="match status" value="1"/>
</dbReference>
<sequence>MSYNDDNSYGRRDRRDQDDSYGRGQERREGGHHQRRDDKDSYGGGGREEERREGGHHQRRDEDDSYGGVREERSRGGGDREESCGGNRREDSHGGGRGEESYGGGGNRQQESLGGRGGSGGGGYGGGGSTGDNYYDSSKRYDDEQPSRQSGSGGSGRRPEGNNDRYESGGGHKETYGKESAGSSYGAGPTGTGYAGGGGSSDDYSSAASAAKQHAGNSGDNDLFGAVLGSLLGKKVQLQDEDVDEGDMVQQHKQMYGNTNIPSGPVSEKNMGAAAAMQALKMYLNSQGGGQSGGEGGAGTQNQFIGMAMGQAAQLYDQQNANGNVVCLASSCLNLEIDTDNVNKSGGASKESVVQQAAQVALKMYLKSETSGTGASGGGGGGGLLGMASKFLQ</sequence>
<reference evidence="3" key="1">
    <citation type="journal article" date="2020" name="Stud. Mycol.">
        <title>101 Dothideomycetes genomes: a test case for predicting lifestyles and emergence of pathogens.</title>
        <authorList>
            <person name="Haridas S."/>
            <person name="Albert R."/>
            <person name="Binder M."/>
            <person name="Bloem J."/>
            <person name="Labutti K."/>
            <person name="Salamov A."/>
            <person name="Andreopoulos B."/>
            <person name="Baker S."/>
            <person name="Barry K."/>
            <person name="Bills G."/>
            <person name="Bluhm B."/>
            <person name="Cannon C."/>
            <person name="Castanera R."/>
            <person name="Culley D."/>
            <person name="Daum C."/>
            <person name="Ezra D."/>
            <person name="Gonzalez J."/>
            <person name="Henrissat B."/>
            <person name="Kuo A."/>
            <person name="Liang C."/>
            <person name="Lipzen A."/>
            <person name="Lutzoni F."/>
            <person name="Magnuson J."/>
            <person name="Mondo S."/>
            <person name="Nolan M."/>
            <person name="Ohm R."/>
            <person name="Pangilinan J."/>
            <person name="Park H.-J."/>
            <person name="Ramirez L."/>
            <person name="Alfaro M."/>
            <person name="Sun H."/>
            <person name="Tritt A."/>
            <person name="Yoshinaga Y."/>
            <person name="Zwiers L.-H."/>
            <person name="Turgeon B."/>
            <person name="Goodwin S."/>
            <person name="Spatafora J."/>
            <person name="Crous P."/>
            <person name="Grigoriev I."/>
        </authorList>
    </citation>
    <scope>NUCLEOTIDE SEQUENCE</scope>
    <source>
        <strain evidence="3">CBS 130266</strain>
    </source>
</reference>
<dbReference type="AlphaFoldDB" id="A0A9P4U4X3"/>
<feature type="compositionally biased region" description="Gly residues" evidence="1">
    <location>
        <begin position="114"/>
        <end position="130"/>
    </location>
</feature>
<feature type="compositionally biased region" description="Gly residues" evidence="1">
    <location>
        <begin position="188"/>
        <end position="200"/>
    </location>
</feature>
<dbReference type="InterPro" id="IPR056138">
    <property type="entry name" value="DUF7721"/>
</dbReference>
<feature type="compositionally biased region" description="Basic and acidic residues" evidence="1">
    <location>
        <begin position="137"/>
        <end position="146"/>
    </location>
</feature>
<dbReference type="PANTHER" id="PTHR39477">
    <property type="entry name" value="CHROMOSOME 8, WHOLE GENOME SHOTGUN SEQUENCE"/>
    <property type="match status" value="1"/>
</dbReference>
<dbReference type="EMBL" id="MU007010">
    <property type="protein sequence ID" value="KAF2436372.1"/>
    <property type="molecule type" value="Genomic_DNA"/>
</dbReference>
<feature type="compositionally biased region" description="Basic and acidic residues" evidence="1">
    <location>
        <begin position="69"/>
        <end position="100"/>
    </location>
</feature>
<evidence type="ECO:0000313" key="4">
    <source>
        <dbReference type="Proteomes" id="UP000800235"/>
    </source>
</evidence>
<name>A0A9P4U4X3_9PEZI</name>
<accession>A0A9P4U4X3</accession>
<proteinExistence type="predicted"/>